<dbReference type="InterPro" id="IPR011110">
    <property type="entry name" value="Reg_prop"/>
</dbReference>
<sequence length="1206" mass="130668">MNRHPAFAISKLLLWLFLSLQTCMALELEPAAPVLEAGASITLSVSAATGDVTWSAIKGTLQAAGLQAVYTAPQQAGVDAVTIIDQAGAVAAFKITVLAAQSLEQSFAPENALWQVFTHRGEVTAVLLSPDRQTLWVGTQGGLEQRDASSGALLQLYSNTGVLPDNTLHALHMREQTLWVATAKGLARRDGSGVWQVFNTDNSDLPDNDVYAVLHDGIDLWVGTWAGLSRLDENGRGEVYTNSNSGLAGNHVLSLAEDGQQGLWVGLHSAGLAHRDNNGNWSAYTEDDSPLPSNIINSLSFYDGVLWIGSEYGLGRLNNATEWLHYTQNNSPLDENANIKAVHSDHTGLWLAMNGSGVGHLSPDASWQVFTKDNSILPSNFNKAIVSNGEGLSWVGSALGLVQLDHAGAGRVYDEGLQALPHNTVKALYSDDAGLWIGSSLGLAQLSAEAGWQLYQRTDDGTGLPHNSVSVLLGDGEDGLWIGTHGSNSGLARLHTDGSWSYYNESNGILPHDYVNALYREGSDLWIGTNGGLVLLRADGSFQHYNPDNSDLPHADIQALSGDGAGGLWIGTDGGLAHRDVQQQWQTYSKADSDLPSDSIYALYRESEGRLWIGTAYGFVGLDADGSWSNDLIPKTWIRHIIADGNGGLWIATNHGLLRRDAKGAWTQYHSANSGLPRNDLRTVHRDNNGVVWAGGWESGLARLDFGKKPGLAGLIQDDNQRSQLLTTKRAAILIHPRGQSSGYNQAQAVDFMAAYAYHSLRARGYDNNEIYLLSHKPDLDVNQDAQADYFAVDGPVTLADFRAGTAARDLTLDDINTALSWATEQGTLEQPLLLIFIDHGIPNGLLLDPLGAQILDGATFDALLDDYQQNTNNAVTVVLEACHTGTLLSQLAADKRLIISSTGEGLAYYDDLGRSAFLKLYLDQLRQGESFYQSLDSVNLRLRQQIIPLNQQQARLQDPEQGAMARRLCLNGCWGGLPGLLTLTVTPPPAVVEPGQSLDLQVQTHIAGGNVQQVWAAIQTPEITNQRTEQGYARQAMPTGYLRREAQNVWRQEFDDFNTSGDYVIRVKAQDNSGFISEALPVTITVSGESTLQQAQFDIHTNRLSLPALSFPLDSSGVALYQVDLYVSSFEPLYLSPDMASLQATVQNINAAYANFNPQSWGIHIPILEVADATGIISRFSVDLAYVAGSEPLQFHVSSLHPFEQ</sequence>
<reference evidence="2 3" key="1">
    <citation type="submission" date="2016-10" db="EMBL/GenBank/DDBJ databases">
        <authorList>
            <person name="de Groot N.N."/>
        </authorList>
    </citation>
    <scope>NUCLEOTIDE SEQUENCE [LARGE SCALE GENOMIC DNA]</scope>
    <source>
        <strain evidence="2">MBHS1</strain>
    </source>
</reference>
<evidence type="ECO:0000313" key="2">
    <source>
        <dbReference type="EMBL" id="SEH08229.1"/>
    </source>
</evidence>
<dbReference type="RefSeq" id="WP_177428620.1">
    <property type="nucleotide sequence ID" value="NZ_FMSV02000546.1"/>
</dbReference>
<evidence type="ECO:0000256" key="1">
    <source>
        <dbReference type="SAM" id="SignalP"/>
    </source>
</evidence>
<feature type="chain" id="PRO_5014828742" evidence="1">
    <location>
        <begin position="26"/>
        <end position="1206"/>
    </location>
</feature>
<gene>
    <name evidence="2" type="ORF">MBHS_04119</name>
</gene>
<evidence type="ECO:0000313" key="3">
    <source>
        <dbReference type="Proteomes" id="UP000236724"/>
    </source>
</evidence>
<dbReference type="Pfam" id="PF07494">
    <property type="entry name" value="Reg_prop"/>
    <property type="match status" value="1"/>
</dbReference>
<proteinExistence type="predicted"/>
<dbReference type="Proteomes" id="UP000236724">
    <property type="component" value="Unassembled WGS sequence"/>
</dbReference>
<organism evidence="2 3">
    <name type="scientific">Candidatus Venteria ishoeyi</name>
    <dbReference type="NCBI Taxonomy" id="1899563"/>
    <lineage>
        <taxon>Bacteria</taxon>
        <taxon>Pseudomonadati</taxon>
        <taxon>Pseudomonadota</taxon>
        <taxon>Gammaproteobacteria</taxon>
        <taxon>Thiotrichales</taxon>
        <taxon>Thiotrichaceae</taxon>
        <taxon>Venteria</taxon>
    </lineage>
</organism>
<keyword evidence="1" id="KW-0732">Signal</keyword>
<keyword evidence="3" id="KW-1185">Reference proteome</keyword>
<dbReference type="SUPFAM" id="SSF63829">
    <property type="entry name" value="Calcium-dependent phosphotriesterase"/>
    <property type="match status" value="2"/>
</dbReference>
<dbReference type="Gene3D" id="2.130.10.10">
    <property type="entry name" value="YVTN repeat-like/Quinoprotein amine dehydrogenase"/>
    <property type="match status" value="3"/>
</dbReference>
<name>A0A1H6FFV1_9GAMM</name>
<protein>
    <submittedName>
        <fullName evidence="2">Two component regulator propeller</fullName>
    </submittedName>
</protein>
<accession>A0A1H6FFV1</accession>
<dbReference type="InterPro" id="IPR015943">
    <property type="entry name" value="WD40/YVTN_repeat-like_dom_sf"/>
</dbReference>
<dbReference type="EMBL" id="FMSV02000546">
    <property type="protein sequence ID" value="SEH08229.1"/>
    <property type="molecule type" value="Genomic_DNA"/>
</dbReference>
<dbReference type="AlphaFoldDB" id="A0A1H6FFV1"/>
<feature type="signal peptide" evidence="1">
    <location>
        <begin position="1"/>
        <end position="25"/>
    </location>
</feature>